<organism evidence="1 2">
    <name type="scientific">Cystoisospora suis</name>
    <dbReference type="NCBI Taxonomy" id="483139"/>
    <lineage>
        <taxon>Eukaryota</taxon>
        <taxon>Sar</taxon>
        <taxon>Alveolata</taxon>
        <taxon>Apicomplexa</taxon>
        <taxon>Conoidasida</taxon>
        <taxon>Coccidia</taxon>
        <taxon>Eucoccidiorida</taxon>
        <taxon>Eimeriorina</taxon>
        <taxon>Sarcocystidae</taxon>
        <taxon>Cystoisospora</taxon>
    </lineage>
</organism>
<dbReference type="GeneID" id="94427100"/>
<protein>
    <submittedName>
        <fullName evidence="1">Uncharacterized protein</fullName>
    </submittedName>
</protein>
<dbReference type="EMBL" id="MIGC01001667">
    <property type="protein sequence ID" value="PHJ22459.1"/>
    <property type="molecule type" value="Genomic_DNA"/>
</dbReference>
<gene>
    <name evidence="1" type="ORF">CSUI_003694</name>
</gene>
<proteinExistence type="predicted"/>
<sequence>MFASCCAAGMPARLCPGGVSGVGNDVCKGSLCEPQTVYIDSLELSVHVEDQVSYYTGLVGLDGAVPPAVCTEPVQAGFLFGKSGAAMDTRMSSAATASTMPDPEEGDERGIQVPTENRAGGGLSSTALNEWVTPTRKPFTAVPNPRGAICSIPGVVSRQSMEQLADPCHRPAPLQWSCENPPYTPMGIRRMSD</sequence>
<dbReference type="Proteomes" id="UP000221165">
    <property type="component" value="Unassembled WGS sequence"/>
</dbReference>
<keyword evidence="2" id="KW-1185">Reference proteome</keyword>
<accession>A0A2C6L1I1</accession>
<dbReference type="RefSeq" id="XP_067924136.1">
    <property type="nucleotide sequence ID" value="XM_068063889.1"/>
</dbReference>
<comment type="caution">
    <text evidence="1">The sequence shown here is derived from an EMBL/GenBank/DDBJ whole genome shotgun (WGS) entry which is preliminary data.</text>
</comment>
<dbReference type="AlphaFoldDB" id="A0A2C6L1I1"/>
<evidence type="ECO:0000313" key="2">
    <source>
        <dbReference type="Proteomes" id="UP000221165"/>
    </source>
</evidence>
<name>A0A2C6L1I1_9APIC</name>
<evidence type="ECO:0000313" key="1">
    <source>
        <dbReference type="EMBL" id="PHJ22459.1"/>
    </source>
</evidence>
<dbReference type="VEuPathDB" id="ToxoDB:CSUI_003694"/>
<reference evidence="1 2" key="1">
    <citation type="journal article" date="2017" name="Int. J. Parasitol.">
        <title>The genome of the protozoan parasite Cystoisospora suis and a reverse vaccinology approach to identify vaccine candidates.</title>
        <authorList>
            <person name="Palmieri N."/>
            <person name="Shrestha A."/>
            <person name="Ruttkowski B."/>
            <person name="Beck T."/>
            <person name="Vogl C."/>
            <person name="Tomley F."/>
            <person name="Blake D.P."/>
            <person name="Joachim A."/>
        </authorList>
    </citation>
    <scope>NUCLEOTIDE SEQUENCE [LARGE SCALE GENOMIC DNA]</scope>
    <source>
        <strain evidence="1 2">Wien I</strain>
    </source>
</reference>